<dbReference type="InterPro" id="IPR042080">
    <property type="entry name" value="RNA_2'-PTrans_N"/>
</dbReference>
<keyword evidence="5" id="KW-0520">NAD</keyword>
<comment type="function">
    <text evidence="1">Catalyzes the last step of tRNA splicing, the transfer of the splice junction 2'-phosphate from ligated tRNA to NAD to produce ADP-ribose 1''-2'' cyclic phosphate.</text>
</comment>
<evidence type="ECO:0000256" key="5">
    <source>
        <dbReference type="ARBA" id="ARBA00023027"/>
    </source>
</evidence>
<comment type="similarity">
    <text evidence="2">Belongs to the KptA/TPT1 family.</text>
</comment>
<dbReference type="Gene3D" id="1.10.10.970">
    <property type="entry name" value="RNA 2'-phosphotransferase, Tpt1/KptA family, N-terminal domain"/>
    <property type="match status" value="1"/>
</dbReference>
<accession>A0A9R1X003</accession>
<dbReference type="InterPro" id="IPR002745">
    <property type="entry name" value="Ptrans_KptA/Tpt1"/>
</dbReference>
<dbReference type="EMBL" id="NBSK02000008">
    <property type="protein sequence ID" value="KAJ0193264.1"/>
    <property type="molecule type" value="Genomic_DNA"/>
</dbReference>
<dbReference type="Gene3D" id="3.20.170.30">
    <property type="match status" value="1"/>
</dbReference>
<comment type="catalytic activity">
    <reaction evidence="6">
        <text>2'-phospho-[ligated tRNA] + NAD(+) = mature tRNA + ADP-alpha-D-ribose 1'',2''-cyclic phosphate + nicotinamide</text>
        <dbReference type="Rhea" id="RHEA:23324"/>
        <dbReference type="Rhea" id="RHEA-COMP:11106"/>
        <dbReference type="Rhea" id="RHEA-COMP:11107"/>
        <dbReference type="ChEBI" id="CHEBI:17154"/>
        <dbReference type="ChEBI" id="CHEBI:57540"/>
        <dbReference type="ChEBI" id="CHEBI:76596"/>
        <dbReference type="ChEBI" id="CHEBI:82883"/>
        <dbReference type="ChEBI" id="CHEBI:85027"/>
        <dbReference type="EC" id="2.7.1.160"/>
    </reaction>
</comment>
<dbReference type="AlphaFoldDB" id="A0A9R1X003"/>
<gene>
    <name evidence="7" type="ORF">LSAT_V11C800423470</name>
</gene>
<sequence>MGIDPPRGIILLCRCQHPLTESGQMTALTTPAGSTAYFRNPAFLLLLHFHFNHTLALTLPFQLSTHQVSRTNLHRSRVPLTTTLVVVVGKIELMLLEGSCKTRILRHMASELNLKMRSDGYVKVQDLLRLNMKTSANIPITSHTFNDIKEAVRLDNKQRFSLLEENGELLVRANQGHTLMLVETKSLLKPILSPEEYPGTRRDANILIYLDIRKAIKGGMKLYISDNKVILTEGFEGVFPVKYFERIESWPDRKLIPF</sequence>
<dbReference type="PANTHER" id="PTHR12684:SF2">
    <property type="entry name" value="TRNA 2'-PHOSPHOTRANSFERASE 1"/>
    <property type="match status" value="1"/>
</dbReference>
<evidence type="ECO:0000256" key="6">
    <source>
        <dbReference type="ARBA" id="ARBA00047949"/>
    </source>
</evidence>
<keyword evidence="4" id="KW-0808">Transferase</keyword>
<evidence type="ECO:0000256" key="1">
    <source>
        <dbReference type="ARBA" id="ARBA00003343"/>
    </source>
</evidence>
<keyword evidence="8" id="KW-1185">Reference proteome</keyword>
<organism evidence="7 8">
    <name type="scientific">Lactuca sativa</name>
    <name type="common">Garden lettuce</name>
    <dbReference type="NCBI Taxonomy" id="4236"/>
    <lineage>
        <taxon>Eukaryota</taxon>
        <taxon>Viridiplantae</taxon>
        <taxon>Streptophyta</taxon>
        <taxon>Embryophyta</taxon>
        <taxon>Tracheophyta</taxon>
        <taxon>Spermatophyta</taxon>
        <taxon>Magnoliopsida</taxon>
        <taxon>eudicotyledons</taxon>
        <taxon>Gunneridae</taxon>
        <taxon>Pentapetalae</taxon>
        <taxon>asterids</taxon>
        <taxon>campanulids</taxon>
        <taxon>Asterales</taxon>
        <taxon>Asteraceae</taxon>
        <taxon>Cichorioideae</taxon>
        <taxon>Cichorieae</taxon>
        <taxon>Lactucinae</taxon>
        <taxon>Lactuca</taxon>
    </lineage>
</organism>
<dbReference type="SUPFAM" id="SSF56399">
    <property type="entry name" value="ADP-ribosylation"/>
    <property type="match status" value="1"/>
</dbReference>
<proteinExistence type="inferred from homology"/>
<dbReference type="Proteomes" id="UP000235145">
    <property type="component" value="Unassembled WGS sequence"/>
</dbReference>
<dbReference type="InterPro" id="IPR042081">
    <property type="entry name" value="RNA_2'-PTrans_C"/>
</dbReference>
<comment type="caution">
    <text evidence="7">The sequence shown here is derived from an EMBL/GenBank/DDBJ whole genome shotgun (WGS) entry which is preliminary data.</text>
</comment>
<dbReference type="GO" id="GO:0000215">
    <property type="term" value="F:tRNA 2'-phosphotransferase activity"/>
    <property type="evidence" value="ECO:0000318"/>
    <property type="project" value="GO_Central"/>
</dbReference>
<protein>
    <recommendedName>
        <fullName evidence="3">2'-phosphotransferase</fullName>
        <ecNumber evidence="3">2.7.1.160</ecNumber>
    </recommendedName>
</protein>
<dbReference type="Pfam" id="PF01885">
    <property type="entry name" value="PTS_2-RNA"/>
    <property type="match status" value="2"/>
</dbReference>
<dbReference type="EC" id="2.7.1.160" evidence="3"/>
<evidence type="ECO:0000313" key="7">
    <source>
        <dbReference type="EMBL" id="KAJ0193264.1"/>
    </source>
</evidence>
<dbReference type="PANTHER" id="PTHR12684">
    <property type="entry name" value="PUTATIVE PHOSPHOTRANSFERASE"/>
    <property type="match status" value="1"/>
</dbReference>
<dbReference type="GO" id="GO:0006388">
    <property type="term" value="P:tRNA splicing, via endonucleolytic cleavage and ligation"/>
    <property type="evidence" value="ECO:0000318"/>
    <property type="project" value="GO_Central"/>
</dbReference>
<name>A0A9R1X003_LACSA</name>
<evidence type="ECO:0000256" key="2">
    <source>
        <dbReference type="ARBA" id="ARBA00009836"/>
    </source>
</evidence>
<evidence type="ECO:0000313" key="8">
    <source>
        <dbReference type="Proteomes" id="UP000235145"/>
    </source>
</evidence>
<reference evidence="7 8" key="1">
    <citation type="journal article" date="2017" name="Nat. Commun.">
        <title>Genome assembly with in vitro proximity ligation data and whole-genome triplication in lettuce.</title>
        <authorList>
            <person name="Reyes-Chin-Wo S."/>
            <person name="Wang Z."/>
            <person name="Yang X."/>
            <person name="Kozik A."/>
            <person name="Arikit S."/>
            <person name="Song C."/>
            <person name="Xia L."/>
            <person name="Froenicke L."/>
            <person name="Lavelle D.O."/>
            <person name="Truco M.J."/>
            <person name="Xia R."/>
            <person name="Zhu S."/>
            <person name="Xu C."/>
            <person name="Xu H."/>
            <person name="Xu X."/>
            <person name="Cox K."/>
            <person name="Korf I."/>
            <person name="Meyers B.C."/>
            <person name="Michelmore R.W."/>
        </authorList>
    </citation>
    <scope>NUCLEOTIDE SEQUENCE [LARGE SCALE GENOMIC DNA]</scope>
    <source>
        <strain evidence="8">cv. Salinas</strain>
        <tissue evidence="7">Seedlings</tissue>
    </source>
</reference>
<evidence type="ECO:0000256" key="4">
    <source>
        <dbReference type="ARBA" id="ARBA00022679"/>
    </source>
</evidence>
<evidence type="ECO:0000256" key="3">
    <source>
        <dbReference type="ARBA" id="ARBA00012007"/>
    </source>
</evidence>